<dbReference type="AlphaFoldDB" id="K9WGN1"/>
<keyword evidence="2 3" id="KW-0456">Lyase</keyword>
<protein>
    <recommendedName>
        <fullName evidence="3">Chromophore lyase CpcS/CpeS</fullName>
        <ecNumber evidence="3">4.-.-.-</ecNumber>
    </recommendedName>
</protein>
<dbReference type="KEGG" id="mic:Mic7113_2884"/>
<dbReference type="OrthoDB" id="529172at2"/>
<gene>
    <name evidence="3" type="primary">cpcS</name>
    <name evidence="4" type="ORF">Mic7113_2884</name>
</gene>
<dbReference type="STRING" id="1173027.Mic7113_2884"/>
<proteinExistence type="inferred from homology"/>
<dbReference type="PATRIC" id="fig|1173027.3.peg.3173"/>
<dbReference type="InterPro" id="IPR012674">
    <property type="entry name" value="Calycin"/>
</dbReference>
<dbReference type="HAMAP" id="MF_01459">
    <property type="entry name" value="Chrphore_lyase_CpxS"/>
    <property type="match status" value="1"/>
</dbReference>
<dbReference type="eggNOG" id="ENOG502ZBJJ">
    <property type="taxonomic scope" value="Bacteria"/>
</dbReference>
<organism evidence="4 5">
    <name type="scientific">Allocoleopsis franciscana PCC 7113</name>
    <dbReference type="NCBI Taxonomy" id="1173027"/>
    <lineage>
        <taxon>Bacteria</taxon>
        <taxon>Bacillati</taxon>
        <taxon>Cyanobacteriota</taxon>
        <taxon>Cyanophyceae</taxon>
        <taxon>Coleofasciculales</taxon>
        <taxon>Coleofasciculaceae</taxon>
        <taxon>Allocoleopsis</taxon>
        <taxon>Allocoleopsis franciscana</taxon>
    </lineage>
</organism>
<comment type="similarity">
    <text evidence="1 3">Belongs to the CpcS/CpeS biliprotein lyase family.</text>
</comment>
<evidence type="ECO:0000256" key="1">
    <source>
        <dbReference type="ARBA" id="ARBA00010681"/>
    </source>
</evidence>
<dbReference type="Gene3D" id="2.40.128.20">
    <property type="match status" value="1"/>
</dbReference>
<keyword evidence="5" id="KW-1185">Reference proteome</keyword>
<dbReference type="GO" id="GO:0017006">
    <property type="term" value="P:protein-tetrapyrrole linkage"/>
    <property type="evidence" value="ECO:0007669"/>
    <property type="project" value="UniProtKB-UniRule"/>
</dbReference>
<evidence type="ECO:0000256" key="3">
    <source>
        <dbReference type="HAMAP-Rule" id="MF_01459"/>
    </source>
</evidence>
<evidence type="ECO:0000313" key="4">
    <source>
        <dbReference type="EMBL" id="AFZ18662.1"/>
    </source>
</evidence>
<evidence type="ECO:0000256" key="2">
    <source>
        <dbReference type="ARBA" id="ARBA00023239"/>
    </source>
</evidence>
<comment type="function">
    <text evidence="3">Covalently attaches a chromophore to Cys residue(s) of phycobiliproteins.</text>
</comment>
<reference evidence="4 5" key="1">
    <citation type="submission" date="2012-06" db="EMBL/GenBank/DDBJ databases">
        <title>Finished chromosome of genome of Microcoleus sp. PCC 7113.</title>
        <authorList>
            <consortium name="US DOE Joint Genome Institute"/>
            <person name="Gugger M."/>
            <person name="Coursin T."/>
            <person name="Rippka R."/>
            <person name="Tandeau De Marsac N."/>
            <person name="Huntemann M."/>
            <person name="Wei C.-L."/>
            <person name="Han J."/>
            <person name="Detter J.C."/>
            <person name="Han C."/>
            <person name="Tapia R."/>
            <person name="Chen A."/>
            <person name="Kyrpides N."/>
            <person name="Mavromatis K."/>
            <person name="Markowitz V."/>
            <person name="Szeto E."/>
            <person name="Ivanova N."/>
            <person name="Pagani I."/>
            <person name="Pati A."/>
            <person name="Goodwin L."/>
            <person name="Nordberg H.P."/>
            <person name="Cantor M.N."/>
            <person name="Hua S.X."/>
            <person name="Woyke T."/>
            <person name="Kerfeld C.A."/>
        </authorList>
    </citation>
    <scope>NUCLEOTIDE SEQUENCE [LARGE SCALE GENOMIC DNA]</scope>
    <source>
        <strain evidence="4 5">PCC 7113</strain>
    </source>
</reference>
<dbReference type="EC" id="4.-.-.-" evidence="3"/>
<dbReference type="Proteomes" id="UP000010471">
    <property type="component" value="Chromosome"/>
</dbReference>
<evidence type="ECO:0000313" key="5">
    <source>
        <dbReference type="Proteomes" id="UP000010471"/>
    </source>
</evidence>
<dbReference type="HOGENOM" id="CLU_1282167_0_0_3"/>
<dbReference type="Pfam" id="PF09367">
    <property type="entry name" value="CpeS"/>
    <property type="match status" value="2"/>
</dbReference>
<dbReference type="GO" id="GO:0016829">
    <property type="term" value="F:lyase activity"/>
    <property type="evidence" value="ECO:0007669"/>
    <property type="project" value="UniProtKB-KW"/>
</dbReference>
<name>K9WGN1_9CYAN</name>
<dbReference type="RefSeq" id="WP_015182811.1">
    <property type="nucleotide sequence ID" value="NC_019738.1"/>
</dbReference>
<accession>K9WGN1</accession>
<sequence>MLDFQEFFTACTGLWKTERIYHSLIEGQVERSFTEFRVESLTGDQKQQILSLSSLEGMQFDLAQVESGEIVCPGFAIAFDTLSETGEQVSMSLKALFIPDTYFDGVPEETSAAVPPLPLTAQVPATPEVIKGYYLRDEGYSEPGAVKSRFTYLPSRQTLEMTTYYRRSVAIDQMRLVAPDLRLRTIITYKRPETGEAPTVIDLVGFGVERRQDL</sequence>
<dbReference type="InterPro" id="IPR018536">
    <property type="entry name" value="CpcS/CpeS"/>
</dbReference>
<dbReference type="EMBL" id="CP003630">
    <property type="protein sequence ID" value="AFZ18662.1"/>
    <property type="molecule type" value="Genomic_DNA"/>
</dbReference>